<name>A0AAV9QBT3_9PEZI</name>
<dbReference type="GO" id="GO:0005737">
    <property type="term" value="C:cytoplasm"/>
    <property type="evidence" value="ECO:0007669"/>
    <property type="project" value="TreeGrafter"/>
</dbReference>
<dbReference type="PANTHER" id="PTHR43625">
    <property type="entry name" value="AFLATOXIN B1 ALDEHYDE REDUCTASE"/>
    <property type="match status" value="1"/>
</dbReference>
<dbReference type="PANTHER" id="PTHR43625:SF78">
    <property type="entry name" value="PYRIDOXAL REDUCTASE-RELATED"/>
    <property type="match status" value="1"/>
</dbReference>
<dbReference type="SUPFAM" id="SSF51430">
    <property type="entry name" value="NAD(P)-linked oxidoreductase"/>
    <property type="match status" value="1"/>
</dbReference>
<reference evidence="3 4" key="1">
    <citation type="submission" date="2023-06" db="EMBL/GenBank/DDBJ databases">
        <title>Black Yeasts Isolated from many extreme environments.</title>
        <authorList>
            <person name="Coleine C."/>
            <person name="Stajich J.E."/>
            <person name="Selbmann L."/>
        </authorList>
    </citation>
    <scope>NUCLEOTIDE SEQUENCE [LARGE SCALE GENOMIC DNA]</scope>
    <source>
        <strain evidence="3 4">CCFEE 5887</strain>
    </source>
</reference>
<evidence type="ECO:0000313" key="4">
    <source>
        <dbReference type="Proteomes" id="UP001345827"/>
    </source>
</evidence>
<evidence type="ECO:0000256" key="1">
    <source>
        <dbReference type="ARBA" id="ARBA00023002"/>
    </source>
</evidence>
<dbReference type="Gene3D" id="3.20.20.100">
    <property type="entry name" value="NADP-dependent oxidoreductase domain"/>
    <property type="match status" value="1"/>
</dbReference>
<dbReference type="Pfam" id="PF00248">
    <property type="entry name" value="Aldo_ket_red"/>
    <property type="match status" value="1"/>
</dbReference>
<dbReference type="CDD" id="cd19077">
    <property type="entry name" value="AKR_AKR8A1-2"/>
    <property type="match status" value="1"/>
</dbReference>
<organism evidence="3 4">
    <name type="scientific">Vermiconidia calcicola</name>
    <dbReference type="NCBI Taxonomy" id="1690605"/>
    <lineage>
        <taxon>Eukaryota</taxon>
        <taxon>Fungi</taxon>
        <taxon>Dikarya</taxon>
        <taxon>Ascomycota</taxon>
        <taxon>Pezizomycotina</taxon>
        <taxon>Dothideomycetes</taxon>
        <taxon>Dothideomycetidae</taxon>
        <taxon>Mycosphaerellales</taxon>
        <taxon>Extremaceae</taxon>
        <taxon>Vermiconidia</taxon>
    </lineage>
</organism>
<gene>
    <name evidence="3" type="ORF">LTR25_004039</name>
</gene>
<evidence type="ECO:0000313" key="3">
    <source>
        <dbReference type="EMBL" id="KAK5538497.1"/>
    </source>
</evidence>
<dbReference type="InterPro" id="IPR050791">
    <property type="entry name" value="Aldo-Keto_reductase"/>
</dbReference>
<evidence type="ECO:0000259" key="2">
    <source>
        <dbReference type="Pfam" id="PF00248"/>
    </source>
</evidence>
<proteinExistence type="predicted"/>
<accession>A0AAV9QBT3</accession>
<dbReference type="Proteomes" id="UP001345827">
    <property type="component" value="Unassembled WGS sequence"/>
</dbReference>
<dbReference type="EMBL" id="JAXLQG010000006">
    <property type="protein sequence ID" value="KAK5538497.1"/>
    <property type="molecule type" value="Genomic_DNA"/>
</dbReference>
<sequence>MPSQPTLVSKPVGPIGYGLMGLTWRPNPQPAEESYEAMSTALSLGANFWNGGELYGPPDRHSCHILKEYFTRYPDHADKVVLSIKGGCKPGSLEPDGSRANVRRSVEDCLKILDGTKKIDIFQCARVDPNTPIEDTIKALAELVNEGKIGGIGLSEVKASTIERAHAVHPIAAVEVEVSLFGALDILKNGVAKTCAKLGIPIVAYSPLGRGALAGEGVRRNADIPEGDFRKHLPKFQDDVLEQNNRLVDEVGKLAERKGVTKPQIAIAWVRQLTGRTIEMDGDKVTLGTFIPIPGATKVERIKENSKLVELTDEELDEIAGVFESNPVKGDRYPKYAMHLVEG</sequence>
<keyword evidence="1" id="KW-0560">Oxidoreductase</keyword>
<dbReference type="InterPro" id="IPR023210">
    <property type="entry name" value="NADP_OxRdtase_dom"/>
</dbReference>
<keyword evidence="4" id="KW-1185">Reference proteome</keyword>
<dbReference type="AlphaFoldDB" id="A0AAV9QBT3"/>
<comment type="caution">
    <text evidence="3">The sequence shown here is derived from an EMBL/GenBank/DDBJ whole genome shotgun (WGS) entry which is preliminary data.</text>
</comment>
<dbReference type="GO" id="GO:0016491">
    <property type="term" value="F:oxidoreductase activity"/>
    <property type="evidence" value="ECO:0007669"/>
    <property type="project" value="UniProtKB-KW"/>
</dbReference>
<feature type="domain" description="NADP-dependent oxidoreductase" evidence="2">
    <location>
        <begin position="14"/>
        <end position="321"/>
    </location>
</feature>
<dbReference type="InterPro" id="IPR036812">
    <property type="entry name" value="NAD(P)_OxRdtase_dom_sf"/>
</dbReference>
<protein>
    <recommendedName>
        <fullName evidence="2">NADP-dependent oxidoreductase domain-containing protein</fullName>
    </recommendedName>
</protein>